<name>A0A3G8GV47_9BURK</name>
<gene>
    <name evidence="1" type="ORF">EHF44_00965</name>
</gene>
<evidence type="ECO:0000313" key="2">
    <source>
        <dbReference type="Proteomes" id="UP000270411"/>
    </source>
</evidence>
<keyword evidence="1" id="KW-0614">Plasmid</keyword>
<dbReference type="KEGG" id="cpau:EHF44_00965"/>
<organism evidence="1 2">
    <name type="scientific">Cupriavidus pauculus</name>
    <dbReference type="NCBI Taxonomy" id="82633"/>
    <lineage>
        <taxon>Bacteria</taxon>
        <taxon>Pseudomonadati</taxon>
        <taxon>Pseudomonadota</taxon>
        <taxon>Betaproteobacteria</taxon>
        <taxon>Burkholderiales</taxon>
        <taxon>Burkholderiaceae</taxon>
        <taxon>Cupriavidus</taxon>
    </lineage>
</organism>
<dbReference type="RefSeq" id="WP_017512767.1">
    <property type="nucleotide sequence ID" value="NZ_CP033968.1"/>
</dbReference>
<geneLocation type="plasmid" evidence="1">
    <name>unnamed1</name>
</geneLocation>
<dbReference type="EMBL" id="CP033968">
    <property type="protein sequence ID" value="AZG12083.1"/>
    <property type="molecule type" value="Genomic_DNA"/>
</dbReference>
<dbReference type="OrthoDB" id="9864744at2"/>
<evidence type="ECO:0000313" key="1">
    <source>
        <dbReference type="EMBL" id="AZG12083.1"/>
    </source>
</evidence>
<sequence length="188" mass="20501">MIKLTVGEQSPFPSANGATGIRAEFSEAGIALILQFPDVTAEDVAAVKATILAYSLRQTEANPIGSLTSIVDLADGVNIRFFSAPLFPSRAFLENWIVSESNALMYVLVDSNTNIIHSLRVAGLPDELLNIMKKAGRMITAAMSDFDMQTAAKDHWAVDDVERFNQGAKWVYSADEDVFVRRDSICLG</sequence>
<proteinExistence type="predicted"/>
<protein>
    <submittedName>
        <fullName evidence="1">Uncharacterized protein</fullName>
    </submittedName>
</protein>
<accession>A0A3G8GV47</accession>
<dbReference type="AlphaFoldDB" id="A0A3G8GV47"/>
<reference evidence="2" key="1">
    <citation type="submission" date="2018-11" db="EMBL/GenBank/DDBJ databases">
        <title>FDA dAtabase for Regulatory Grade micrObial Sequences (FDA-ARGOS): Supporting development and validation of Infectious Disease Dx tests.</title>
        <authorList>
            <person name="Goldberg B."/>
            <person name="Campos J."/>
            <person name="Tallon L."/>
            <person name="Sadzewicz L."/>
            <person name="Zhao X."/>
            <person name="Vavikolanu K."/>
            <person name="Mehta A."/>
            <person name="Aluvathingal J."/>
            <person name="Nadendla S."/>
            <person name="Geyer C."/>
            <person name="Nandy P."/>
            <person name="Yan Y."/>
            <person name="Sichtig H."/>
        </authorList>
    </citation>
    <scope>NUCLEOTIDE SEQUENCE [LARGE SCALE GENOMIC DNA]</scope>
    <source>
        <strain evidence="2">FDAARGOS_614</strain>
        <plasmid evidence="2">unnamed1</plasmid>
    </source>
</reference>
<dbReference type="Proteomes" id="UP000270411">
    <property type="component" value="Plasmid unnamed1"/>
</dbReference>